<dbReference type="EMBL" id="JANBQF010000074">
    <property type="protein sequence ID" value="KAJ2006054.1"/>
    <property type="molecule type" value="Genomic_DNA"/>
</dbReference>
<accession>A0A9W8EGR9</accession>
<comment type="caution">
    <text evidence="2">The sequence shown here is derived from an EMBL/GenBank/DDBJ whole genome shotgun (WGS) entry which is preliminary data.</text>
</comment>
<organism evidence="2 3">
    <name type="scientific">Coemansia thaxteri</name>
    <dbReference type="NCBI Taxonomy" id="2663907"/>
    <lineage>
        <taxon>Eukaryota</taxon>
        <taxon>Fungi</taxon>
        <taxon>Fungi incertae sedis</taxon>
        <taxon>Zoopagomycota</taxon>
        <taxon>Kickxellomycotina</taxon>
        <taxon>Kickxellomycetes</taxon>
        <taxon>Kickxellales</taxon>
        <taxon>Kickxellaceae</taxon>
        <taxon>Coemansia</taxon>
    </lineage>
</organism>
<protein>
    <recommendedName>
        <fullName evidence="4">Charged multivesicular body protein 7</fullName>
    </recommendedName>
</protein>
<keyword evidence="3" id="KW-1185">Reference proteome</keyword>
<dbReference type="GO" id="GO:0007034">
    <property type="term" value="P:vacuolar transport"/>
    <property type="evidence" value="ECO:0007669"/>
    <property type="project" value="InterPro"/>
</dbReference>
<dbReference type="Pfam" id="PF03357">
    <property type="entry name" value="Snf7"/>
    <property type="match status" value="1"/>
</dbReference>
<evidence type="ECO:0000313" key="2">
    <source>
        <dbReference type="EMBL" id="KAJ2006054.1"/>
    </source>
</evidence>
<dbReference type="InterPro" id="IPR005024">
    <property type="entry name" value="Snf7_fam"/>
</dbReference>
<sequence>MEEFLASLPQLTDPDQRAFLYSDLERQKTDNPDGYSEAVDVWTRIVLAACQRGLLSADKESDGQSVLTICPQVLASRLVFRGDTPMGLGSAVNAMERVQTLQAADTYLAPRGFALRRWAGWVAARLLGSSPPTCLVAPSLVRAAAARILEAHYERASCPVTDHIMSIDEFRHAYCAALSADCIRTMNVVDTRLVLKHLADAQHIAADLPAASAQDHSSLKGLVKFAPTKHPASLALTEADRAAYQVVCTHRLLEQQVAALEARLLDLGSLVRQALTRQQRPLAAAHLRTKRHMESDVLPKRLAALDTVNRIVLQLQQTSSDIQVMQTLSAGTLALKHLNGIAQSLDHQSVVDAWEDEAMRAADLDAALEDVQSAVAADHDLDDADVEAELDALIAEESALDALADTMSKAEIAQEETQEQTSEEPQPVVPEEPRVGQSPPLTEVQEEPPLSS</sequence>
<dbReference type="OrthoDB" id="10250120at2759"/>
<dbReference type="AlphaFoldDB" id="A0A9W8EGR9"/>
<evidence type="ECO:0000256" key="1">
    <source>
        <dbReference type="SAM" id="MobiDB-lite"/>
    </source>
</evidence>
<name>A0A9W8EGR9_9FUNG</name>
<feature type="compositionally biased region" description="Acidic residues" evidence="1">
    <location>
        <begin position="413"/>
        <end position="422"/>
    </location>
</feature>
<gene>
    <name evidence="2" type="ORF">H4R26_001595</name>
</gene>
<evidence type="ECO:0000313" key="3">
    <source>
        <dbReference type="Proteomes" id="UP001150907"/>
    </source>
</evidence>
<reference evidence="2" key="1">
    <citation type="submission" date="2022-07" db="EMBL/GenBank/DDBJ databases">
        <title>Phylogenomic reconstructions and comparative analyses of Kickxellomycotina fungi.</title>
        <authorList>
            <person name="Reynolds N.K."/>
            <person name="Stajich J.E."/>
            <person name="Barry K."/>
            <person name="Grigoriev I.V."/>
            <person name="Crous P."/>
            <person name="Smith M.E."/>
        </authorList>
    </citation>
    <scope>NUCLEOTIDE SEQUENCE</scope>
    <source>
        <strain evidence="2">IMI 214461</strain>
    </source>
</reference>
<dbReference type="Pfam" id="PF25880">
    <property type="entry name" value="WHD_CHMP7_1st"/>
    <property type="match status" value="1"/>
</dbReference>
<proteinExistence type="predicted"/>
<evidence type="ECO:0008006" key="4">
    <source>
        <dbReference type="Google" id="ProtNLM"/>
    </source>
</evidence>
<dbReference type="Proteomes" id="UP001150907">
    <property type="component" value="Unassembled WGS sequence"/>
</dbReference>
<feature type="region of interest" description="Disordered" evidence="1">
    <location>
        <begin position="408"/>
        <end position="452"/>
    </location>
</feature>